<feature type="transmembrane region" description="Helical" evidence="1">
    <location>
        <begin position="33"/>
        <end position="49"/>
    </location>
</feature>
<evidence type="ECO:0000313" key="3">
    <source>
        <dbReference type="Proteomes" id="UP001527882"/>
    </source>
</evidence>
<evidence type="ECO:0000256" key="1">
    <source>
        <dbReference type="SAM" id="Phobius"/>
    </source>
</evidence>
<name>A0ABT4QJI4_9BACL</name>
<sequence length="147" mass="17242">MPWNSLEISQDAKSILNELRNRKRKMDDLQSKAIVYSVGAVFFLLIYFFGFDKLILKPTNGNVRLMLEILPKTFILHILLIISLVSVFISIDATKKYKKMKDKVEKLRTEIADKLWAPWVKTNMSQMRDKLTQQIKEETNLDIFMNS</sequence>
<keyword evidence="1" id="KW-0472">Membrane</keyword>
<reference evidence="2 3" key="1">
    <citation type="submission" date="2022-12" db="EMBL/GenBank/DDBJ databases">
        <title>Draft genome sequence of Paenibacillus sp. dW9.</title>
        <authorList>
            <person name="Choi E.-W."/>
            <person name="Kim D.-U."/>
        </authorList>
    </citation>
    <scope>NUCLEOTIDE SEQUENCE [LARGE SCALE GENOMIC DNA]</scope>
    <source>
        <strain evidence="3">dW9</strain>
    </source>
</reference>
<proteinExistence type="predicted"/>
<feature type="transmembrane region" description="Helical" evidence="1">
    <location>
        <begin position="69"/>
        <end position="91"/>
    </location>
</feature>
<keyword evidence="1" id="KW-0812">Transmembrane</keyword>
<dbReference type="RefSeq" id="WP_269885550.1">
    <property type="nucleotide sequence ID" value="NZ_JAQAGZ010000030.1"/>
</dbReference>
<comment type="caution">
    <text evidence="2">The sequence shown here is derived from an EMBL/GenBank/DDBJ whole genome shotgun (WGS) entry which is preliminary data.</text>
</comment>
<dbReference type="Proteomes" id="UP001527882">
    <property type="component" value="Unassembled WGS sequence"/>
</dbReference>
<keyword evidence="1" id="KW-1133">Transmembrane helix</keyword>
<organism evidence="2 3">
    <name type="scientific">Paenibacillus gyeongsangnamensis</name>
    <dbReference type="NCBI Taxonomy" id="3388067"/>
    <lineage>
        <taxon>Bacteria</taxon>
        <taxon>Bacillati</taxon>
        <taxon>Bacillota</taxon>
        <taxon>Bacilli</taxon>
        <taxon>Bacillales</taxon>
        <taxon>Paenibacillaceae</taxon>
        <taxon>Paenibacillus</taxon>
    </lineage>
</organism>
<evidence type="ECO:0000313" key="2">
    <source>
        <dbReference type="EMBL" id="MCZ8517020.1"/>
    </source>
</evidence>
<keyword evidence="3" id="KW-1185">Reference proteome</keyword>
<protein>
    <submittedName>
        <fullName evidence="2">DUF2663 family protein</fullName>
    </submittedName>
</protein>
<dbReference type="Pfam" id="PF10864">
    <property type="entry name" value="DUF2663"/>
    <property type="match status" value="1"/>
</dbReference>
<dbReference type="EMBL" id="JAQAGZ010000030">
    <property type="protein sequence ID" value="MCZ8517020.1"/>
    <property type="molecule type" value="Genomic_DNA"/>
</dbReference>
<accession>A0ABT4QJI4</accession>
<gene>
    <name evidence="2" type="ORF">O9H85_32630</name>
</gene>
<dbReference type="InterPro" id="IPR020210">
    <property type="entry name" value="Uncharacterised_YpbF_TM"/>
</dbReference>